<dbReference type="Proteomes" id="UP001501116">
    <property type="component" value="Unassembled WGS sequence"/>
</dbReference>
<gene>
    <name evidence="1" type="ORF">GCM10009754_86120</name>
</gene>
<dbReference type="EMBL" id="BAAANN010000072">
    <property type="protein sequence ID" value="GAA1993574.1"/>
    <property type="molecule type" value="Genomic_DNA"/>
</dbReference>
<comment type="caution">
    <text evidence="1">The sequence shown here is derived from an EMBL/GenBank/DDBJ whole genome shotgun (WGS) entry which is preliminary data.</text>
</comment>
<sequence>MSGAGQDSAVTGPATPAQVVDELQRIVRVLHTMSTVMERCVPVVASVREELAGVTKTHSVDLLFLQVRIGGLVELFEEALGDSSRDPR</sequence>
<reference evidence="1 2" key="1">
    <citation type="journal article" date="2019" name="Int. J. Syst. Evol. Microbiol.">
        <title>The Global Catalogue of Microorganisms (GCM) 10K type strain sequencing project: providing services to taxonomists for standard genome sequencing and annotation.</title>
        <authorList>
            <consortium name="The Broad Institute Genomics Platform"/>
            <consortium name="The Broad Institute Genome Sequencing Center for Infectious Disease"/>
            <person name="Wu L."/>
            <person name="Ma J."/>
        </authorList>
    </citation>
    <scope>NUCLEOTIDE SEQUENCE [LARGE SCALE GENOMIC DNA]</scope>
    <source>
        <strain evidence="1 2">JCM 14545</strain>
    </source>
</reference>
<keyword evidence="2" id="KW-1185">Reference proteome</keyword>
<accession>A0ABN2SY09</accession>
<evidence type="ECO:0000313" key="1">
    <source>
        <dbReference type="EMBL" id="GAA1993574.1"/>
    </source>
</evidence>
<proteinExistence type="predicted"/>
<evidence type="ECO:0000313" key="2">
    <source>
        <dbReference type="Proteomes" id="UP001501116"/>
    </source>
</evidence>
<organism evidence="1 2">
    <name type="scientific">Amycolatopsis minnesotensis</name>
    <dbReference type="NCBI Taxonomy" id="337894"/>
    <lineage>
        <taxon>Bacteria</taxon>
        <taxon>Bacillati</taxon>
        <taxon>Actinomycetota</taxon>
        <taxon>Actinomycetes</taxon>
        <taxon>Pseudonocardiales</taxon>
        <taxon>Pseudonocardiaceae</taxon>
        <taxon>Amycolatopsis</taxon>
    </lineage>
</organism>
<name>A0ABN2SY09_9PSEU</name>
<protein>
    <submittedName>
        <fullName evidence="1">Uncharacterized protein</fullName>
    </submittedName>
</protein>